<dbReference type="InterPro" id="IPR055081">
    <property type="entry name" value="NLP1-9_GAF"/>
</dbReference>
<dbReference type="GO" id="GO:0003700">
    <property type="term" value="F:DNA-binding transcription factor activity"/>
    <property type="evidence" value="ECO:0007669"/>
    <property type="project" value="InterPro"/>
</dbReference>
<dbReference type="CDD" id="cd05992">
    <property type="entry name" value="PB1"/>
    <property type="match status" value="2"/>
</dbReference>
<comment type="caution">
    <text evidence="3">The sequence shown here is derived from an EMBL/GenBank/DDBJ whole genome shotgun (WGS) entry which is preliminary data.</text>
</comment>
<feature type="domain" description="PB1" evidence="2">
    <location>
        <begin position="907"/>
        <end position="990"/>
    </location>
</feature>
<gene>
    <name evidence="3" type="ORF">OSB04_010457</name>
</gene>
<dbReference type="Pfam" id="PF22922">
    <property type="entry name" value="GAF_NLP"/>
    <property type="match status" value="2"/>
</dbReference>
<reference evidence="3" key="1">
    <citation type="submission" date="2023-03" db="EMBL/GenBank/DDBJ databases">
        <title>Chromosome-scale reference genome and RAD-based genetic map of yellow starthistle (Centaurea solstitialis) reveal putative structural variation and QTLs associated with invader traits.</title>
        <authorList>
            <person name="Reatini B."/>
            <person name="Cang F.A."/>
            <person name="Jiang Q."/>
            <person name="Mckibben M.T.W."/>
            <person name="Barker M.S."/>
            <person name="Rieseberg L.H."/>
            <person name="Dlugosch K.M."/>
        </authorList>
    </citation>
    <scope>NUCLEOTIDE SEQUENCE</scope>
    <source>
        <strain evidence="3">CAN-66</strain>
        <tissue evidence="3">Leaf</tissue>
    </source>
</reference>
<dbReference type="EMBL" id="JARYMX010000003">
    <property type="protein sequence ID" value="KAJ9555843.1"/>
    <property type="molecule type" value="Genomic_DNA"/>
</dbReference>
<dbReference type="PANTHER" id="PTHR32002">
    <property type="entry name" value="PROTEIN NLP8"/>
    <property type="match status" value="1"/>
</dbReference>
<keyword evidence="1" id="KW-0472">Membrane</keyword>
<keyword evidence="1" id="KW-0812">Transmembrane</keyword>
<evidence type="ECO:0000313" key="3">
    <source>
        <dbReference type="EMBL" id="KAJ9555843.1"/>
    </source>
</evidence>
<dbReference type="PANTHER" id="PTHR32002:SF49">
    <property type="entry name" value="BILE ACID:SODIUM SYMPORTER_ARSENICAL RESISTANCE PROTEIN ACR3-RELATED"/>
    <property type="match status" value="1"/>
</dbReference>
<organism evidence="3 4">
    <name type="scientific">Centaurea solstitialis</name>
    <name type="common">yellow star-thistle</name>
    <dbReference type="NCBI Taxonomy" id="347529"/>
    <lineage>
        <taxon>Eukaryota</taxon>
        <taxon>Viridiplantae</taxon>
        <taxon>Streptophyta</taxon>
        <taxon>Embryophyta</taxon>
        <taxon>Tracheophyta</taxon>
        <taxon>Spermatophyta</taxon>
        <taxon>Magnoliopsida</taxon>
        <taxon>eudicotyledons</taxon>
        <taxon>Gunneridae</taxon>
        <taxon>Pentapetalae</taxon>
        <taxon>asterids</taxon>
        <taxon>campanulids</taxon>
        <taxon>Asterales</taxon>
        <taxon>Asteraceae</taxon>
        <taxon>Carduoideae</taxon>
        <taxon>Cardueae</taxon>
        <taxon>Centaureinae</taxon>
        <taxon>Centaurea</taxon>
    </lineage>
</organism>
<feature type="domain" description="PB1" evidence="2">
    <location>
        <begin position="467"/>
        <end position="545"/>
    </location>
</feature>
<dbReference type="InterPro" id="IPR000270">
    <property type="entry name" value="PB1_dom"/>
</dbReference>
<dbReference type="Gene3D" id="3.10.20.90">
    <property type="entry name" value="Phosphatidylinositol 3-kinase Catalytic Subunit, Chain A, domain 1"/>
    <property type="match status" value="2"/>
</dbReference>
<dbReference type="AlphaFoldDB" id="A0AA38TF71"/>
<name>A0AA38TF71_9ASTR</name>
<dbReference type="Proteomes" id="UP001172457">
    <property type="component" value="Chromosome 3"/>
</dbReference>
<dbReference type="SMART" id="SM00666">
    <property type="entry name" value="PB1"/>
    <property type="match status" value="2"/>
</dbReference>
<keyword evidence="1" id="KW-1133">Transmembrane helix</keyword>
<sequence length="1040" mass="118118">MADSPANVVSKFVAMSPAQVKEKLKTVFYYTFLEGVVQFWAPVQTTFGRWVLTTSDQPFAIQKESDGGKKYRSCSVRYQYNLHTNSPGYDIDMLCSYKWKYNVEDMNKTSHIAVEEDPTVIYGGPSRAFNSRMPVFLPDLRVHRTSPLDSCALQCGMRCSVFLPVFDPSGTTTPWCVGVVECSTPLCRLLDAMFDLFREEIQSVCGLADAQDEIKNALEIIWPEFCLDLVQVWIADSQTGQMLGIKLMDYPTDYDSDDDEYLHQCLGNYRSICRGIPLKMGEGLVGETLKNHKPCFMKKVSKLSDNQPLMMVRPNYFEFEDDPFECSCFVICLRSTETGDLNYVFEFLWEEVPNHVELLETLLLSLKKCLPNFKYASGGELGDELRIIDVHNSTKSKTNSFRIFKGMKSSSTPLEAKCKTTPIALSQESMIDPARNLYVPLATLKRKHTDQIDTNEENKGAFPDENTLTVKAEYADDLIKFTIPILSATFSAIEKEISKGFELNPANYKLKYLDKDGDWILLKSDEDMKSTSFMAVEGRQSLVGKRVGGLWLCRASGRRFVAVESKLSLVCGYGEHAVAGGLWLWRARRIAIDQGVASLWMESMSSVVDLRRQERLILEFDGWCGSINRRGLKTFDVCPPYESVCGLADAQDEIKKALQIIWPEFHLDLVQVWIAYSQTGQMLGIKLMDYPTDYDSDDDEYLHECLGNYRSICCGIPLKMGEGLVGETLKNHKPCFMKKVSKLSDNQPLMMIRPNYFEFEGDPFECSCFVICLRNTTTGDFNYVFEFLWKEVPNHVELLETLLLSLKKCLPNFKYASGGELGDELRIIDVHNSTKSKTNSFRIFKGMKSSSKPLDAKCKTTPLALSQESMIDPARNLYVPLATLKRKHTDQIDTNEENKGAFQDENTLTIKAEYADDLIKFTLPISSATFLAIEKEISKGFELNPPNYKLKYLDKDGDWILLKSDEDMKLPMFFVHIVITTSPILLLISSKLLATNKFLHDFKLIYKVIGPEALGMGSYTCCPIFQDQKKATRTYILNLW</sequence>
<feature type="transmembrane region" description="Helical" evidence="1">
    <location>
        <begin position="973"/>
        <end position="994"/>
    </location>
</feature>
<proteinExistence type="predicted"/>
<evidence type="ECO:0000313" key="4">
    <source>
        <dbReference type="Proteomes" id="UP001172457"/>
    </source>
</evidence>
<evidence type="ECO:0000259" key="2">
    <source>
        <dbReference type="SMART" id="SM00666"/>
    </source>
</evidence>
<accession>A0AA38TF71</accession>
<dbReference type="InterPro" id="IPR045012">
    <property type="entry name" value="NLP"/>
</dbReference>
<evidence type="ECO:0000256" key="1">
    <source>
        <dbReference type="SAM" id="Phobius"/>
    </source>
</evidence>
<protein>
    <recommendedName>
        <fullName evidence="2">PB1 domain-containing protein</fullName>
    </recommendedName>
</protein>
<dbReference type="Pfam" id="PF00564">
    <property type="entry name" value="PB1"/>
    <property type="match status" value="2"/>
</dbReference>
<keyword evidence="4" id="KW-1185">Reference proteome</keyword>
<dbReference type="SUPFAM" id="SSF54277">
    <property type="entry name" value="CAD &amp; PB1 domains"/>
    <property type="match status" value="2"/>
</dbReference>